<dbReference type="EnsemblMetazoa" id="PPA03670.1">
    <property type="protein sequence ID" value="PPA03670.1"/>
    <property type="gene ID" value="WBGene00093224"/>
</dbReference>
<accession>A0A8R1YCI8</accession>
<proteinExistence type="predicted"/>
<name>A0A2A6B3E8_PRIPA</name>
<protein>
    <submittedName>
        <fullName evidence="1">Uncharacterized protein</fullName>
    </submittedName>
</protein>
<organism evidence="1 2">
    <name type="scientific">Pristionchus pacificus</name>
    <name type="common">Parasitic nematode worm</name>
    <dbReference type="NCBI Taxonomy" id="54126"/>
    <lineage>
        <taxon>Eukaryota</taxon>
        <taxon>Metazoa</taxon>
        <taxon>Ecdysozoa</taxon>
        <taxon>Nematoda</taxon>
        <taxon>Chromadorea</taxon>
        <taxon>Rhabditida</taxon>
        <taxon>Rhabditina</taxon>
        <taxon>Diplogasteromorpha</taxon>
        <taxon>Diplogasteroidea</taxon>
        <taxon>Neodiplogasteridae</taxon>
        <taxon>Pristionchus</taxon>
    </lineage>
</organism>
<sequence length="101" mass="11505">MKWVIVLTIIASFCAFELAMAQADGFRCSYDDGQVVERGYPNRPMTADEKHQFVEFQKQWEQLKPQFRLYMKGEAAEMPTIPAVPCFCCEPCLGNAIGNTF</sequence>
<dbReference type="Proteomes" id="UP000005239">
    <property type="component" value="Unassembled WGS sequence"/>
</dbReference>
<evidence type="ECO:0000313" key="1">
    <source>
        <dbReference type="EnsemblMetazoa" id="PPA03670.1"/>
    </source>
</evidence>
<dbReference type="SUPFAM" id="SSF55149">
    <property type="entry name" value="Pepsin inhibitor-3"/>
    <property type="match status" value="1"/>
</dbReference>
<dbReference type="AlphaFoldDB" id="A0A2A6B3E8"/>
<gene>
    <name evidence="1" type="primary">WBGene00093224</name>
</gene>
<keyword evidence="2" id="KW-1185">Reference proteome</keyword>
<reference evidence="2" key="1">
    <citation type="journal article" date="2008" name="Nat. Genet.">
        <title>The Pristionchus pacificus genome provides a unique perspective on nematode lifestyle and parasitism.</title>
        <authorList>
            <person name="Dieterich C."/>
            <person name="Clifton S.W."/>
            <person name="Schuster L.N."/>
            <person name="Chinwalla A."/>
            <person name="Delehaunty K."/>
            <person name="Dinkelacker I."/>
            <person name="Fulton L."/>
            <person name="Fulton R."/>
            <person name="Godfrey J."/>
            <person name="Minx P."/>
            <person name="Mitreva M."/>
            <person name="Roeseler W."/>
            <person name="Tian H."/>
            <person name="Witte H."/>
            <person name="Yang S.P."/>
            <person name="Wilson R.K."/>
            <person name="Sommer R.J."/>
        </authorList>
    </citation>
    <scope>NUCLEOTIDE SEQUENCE [LARGE SCALE GENOMIC DNA]</scope>
    <source>
        <strain evidence="2">PS312</strain>
    </source>
</reference>
<reference evidence="1" key="2">
    <citation type="submission" date="2022-06" db="UniProtKB">
        <authorList>
            <consortium name="EnsemblMetazoa"/>
        </authorList>
    </citation>
    <scope>IDENTIFICATION</scope>
    <source>
        <strain evidence="1">PS312</strain>
    </source>
</reference>
<accession>A0A2A6B3E8</accession>
<evidence type="ECO:0000313" key="2">
    <source>
        <dbReference type="Proteomes" id="UP000005239"/>
    </source>
</evidence>